<dbReference type="FunFam" id="1.10.418.10:FF:000020">
    <property type="entry name" value="Cytospin-A isoform 1"/>
    <property type="match status" value="1"/>
</dbReference>
<evidence type="ECO:0000259" key="5">
    <source>
        <dbReference type="PROSITE" id="PS50021"/>
    </source>
</evidence>
<keyword evidence="2 3" id="KW-0175">Coiled coil</keyword>
<reference evidence="7 8" key="1">
    <citation type="submission" date="2025-04" db="UniProtKB">
        <authorList>
            <consortium name="RefSeq"/>
        </authorList>
    </citation>
    <scope>IDENTIFICATION</scope>
</reference>
<evidence type="ECO:0000313" key="14">
    <source>
        <dbReference type="RefSeq" id="XP_033801529.1"/>
    </source>
</evidence>
<dbReference type="KEGG" id="gsh:117360950"/>
<dbReference type="Proteomes" id="UP000515159">
    <property type="component" value="Chromosome 5"/>
</dbReference>
<dbReference type="PROSITE" id="PS50021">
    <property type="entry name" value="CH"/>
    <property type="match status" value="1"/>
</dbReference>
<evidence type="ECO:0000256" key="4">
    <source>
        <dbReference type="SAM" id="MobiDB-lite"/>
    </source>
</evidence>
<dbReference type="RefSeq" id="XP_033801526.1">
    <property type="nucleotide sequence ID" value="XM_033945635.1"/>
</dbReference>
<dbReference type="InterPro" id="IPR036872">
    <property type="entry name" value="CH_dom_sf"/>
</dbReference>
<dbReference type="RefSeq" id="XP_033801525.1">
    <property type="nucleotide sequence ID" value="XM_033945634.1"/>
</dbReference>
<feature type="region of interest" description="Disordered" evidence="4">
    <location>
        <begin position="286"/>
        <end position="318"/>
    </location>
</feature>
<sequence length="515" mass="58772">MGKMMSTKRASENLKRAILEVSKLQQELQGLLSIVGSHTPSGLRTKWQPDIEDASESQKELLNLAGSWESQLLGIQERVKMGLDDLDCIKSQNMVLLRDSILSNSKSQQEGTTEVKTIVGLAGGLRESRQEDQDKIKELDQEVQRLQQLLNEAFPYQMLLLWRRSEQQRLEAARLEAELRLQQEKEVQECEGQIQKLEAEKSQRKREKEQEETRCKGLQESIHVLDREKRDLQIQIKEQQEKMKIDIAEWRQFQSDLQIAVTVADNIKQECEEQLEAVQQQLKEAQKENDGLKKQLQEAQSRGMDSKDNSRTLESRKPMRTANMENPAVNGTFPGRGGRSSWAVVSPIKEGVVKSNSQHSVRSPALIETRETTPKESGAPLRLVTDITRDKLSEAWAANSGDYIRRYGGSKRGVFLRWCQSRTLGYKNIAITNFSSSWTDGMALCALLHTYLPDRIPYQRLDPMEKRKNLTLAFGVAESIGIRSTLTTEEMLRPGGPDWQQVLGYIETIHQHFEA</sequence>
<dbReference type="RefSeq" id="XP_033801522.1">
    <property type="nucleotide sequence ID" value="XM_033945631.1"/>
</dbReference>
<keyword evidence="6" id="KW-1185">Reference proteome</keyword>
<organism evidence="6 9">
    <name type="scientific">Geotrypetes seraphini</name>
    <name type="common">Gaboon caecilian</name>
    <name type="synonym">Caecilia seraphini</name>
    <dbReference type="NCBI Taxonomy" id="260995"/>
    <lineage>
        <taxon>Eukaryota</taxon>
        <taxon>Metazoa</taxon>
        <taxon>Chordata</taxon>
        <taxon>Craniata</taxon>
        <taxon>Vertebrata</taxon>
        <taxon>Euteleostomi</taxon>
        <taxon>Amphibia</taxon>
        <taxon>Gymnophiona</taxon>
        <taxon>Geotrypetes</taxon>
    </lineage>
</organism>
<protein>
    <submittedName>
        <fullName evidence="7 8">Cytospin-A-like isoform X1</fullName>
    </submittedName>
</protein>
<evidence type="ECO:0000256" key="1">
    <source>
        <dbReference type="ARBA" id="ARBA00009452"/>
    </source>
</evidence>
<dbReference type="OrthoDB" id="21607at2759"/>
<dbReference type="PANTHER" id="PTHR23167:SF69">
    <property type="entry name" value="FI18193P1"/>
    <property type="match status" value="1"/>
</dbReference>
<evidence type="ECO:0000313" key="12">
    <source>
        <dbReference type="RefSeq" id="XP_033801526.1"/>
    </source>
</evidence>
<feature type="coiled-coil region" evidence="3">
    <location>
        <begin position="7"/>
        <end position="34"/>
    </location>
</feature>
<proteinExistence type="inferred from homology"/>
<dbReference type="InterPro" id="IPR001715">
    <property type="entry name" value="CH_dom"/>
</dbReference>
<evidence type="ECO:0000313" key="8">
    <source>
        <dbReference type="RefSeq" id="XP_033801522.1"/>
    </source>
</evidence>
<evidence type="ECO:0000313" key="10">
    <source>
        <dbReference type="RefSeq" id="XP_033801524.1"/>
    </source>
</evidence>
<evidence type="ECO:0000256" key="3">
    <source>
        <dbReference type="SAM" id="Coils"/>
    </source>
</evidence>
<feature type="compositionally biased region" description="Basic and acidic residues" evidence="4">
    <location>
        <begin position="286"/>
        <end position="296"/>
    </location>
</feature>
<evidence type="ECO:0000313" key="6">
    <source>
        <dbReference type="Proteomes" id="UP000515159"/>
    </source>
</evidence>
<evidence type="ECO:0000256" key="2">
    <source>
        <dbReference type="ARBA" id="ARBA00023054"/>
    </source>
</evidence>
<feature type="domain" description="Calponin-homology (CH)" evidence="5">
    <location>
        <begin position="409"/>
        <end position="514"/>
    </location>
</feature>
<dbReference type="AlphaFoldDB" id="A0A6P8REJ8"/>
<dbReference type="RefSeq" id="XP_033801529.1">
    <property type="nucleotide sequence ID" value="XM_033945638.1"/>
</dbReference>
<feature type="compositionally biased region" description="Basic and acidic residues" evidence="4">
    <location>
        <begin position="304"/>
        <end position="317"/>
    </location>
</feature>
<dbReference type="RefSeq" id="XP_033801523.1">
    <property type="nucleotide sequence ID" value="XM_033945632.1"/>
</dbReference>
<dbReference type="SUPFAM" id="SSF47576">
    <property type="entry name" value="Calponin-homology domain, CH-domain"/>
    <property type="match status" value="1"/>
</dbReference>
<name>A0A6P8REJ8_GEOSA</name>
<gene>
    <name evidence="7 8 9 10 11 12 13 14" type="primary">LOC117360950</name>
</gene>
<evidence type="ECO:0000313" key="13">
    <source>
        <dbReference type="RefSeq" id="XP_033801528.1"/>
    </source>
</evidence>
<accession>A0A6P8REJ8</accession>
<evidence type="ECO:0000313" key="11">
    <source>
        <dbReference type="RefSeq" id="XP_033801525.1"/>
    </source>
</evidence>
<dbReference type="PANTHER" id="PTHR23167">
    <property type="entry name" value="CALPONIN HOMOLOGY DOMAIN-CONTAINING PROTEIN DDB_G0272472-RELATED"/>
    <property type="match status" value="1"/>
</dbReference>
<dbReference type="RefSeq" id="XP_033801524.1">
    <property type="nucleotide sequence ID" value="XM_033945633.1"/>
</dbReference>
<dbReference type="SMART" id="SM00033">
    <property type="entry name" value="CH"/>
    <property type="match status" value="1"/>
</dbReference>
<dbReference type="Pfam" id="PF00307">
    <property type="entry name" value="CH"/>
    <property type="match status" value="1"/>
</dbReference>
<evidence type="ECO:0000313" key="7">
    <source>
        <dbReference type="RefSeq" id="XP_033801521.1"/>
    </source>
</evidence>
<dbReference type="RefSeq" id="XP_033801521.1">
    <property type="nucleotide sequence ID" value="XM_033945630.1"/>
</dbReference>
<dbReference type="RefSeq" id="XP_033801528.1">
    <property type="nucleotide sequence ID" value="XM_033945637.1"/>
</dbReference>
<comment type="similarity">
    <text evidence="1">Belongs to the cytospin-A family.</text>
</comment>
<dbReference type="InterPro" id="IPR050540">
    <property type="entry name" value="F-actin_Monoox_Mical"/>
</dbReference>
<dbReference type="Gene3D" id="1.10.418.10">
    <property type="entry name" value="Calponin-like domain"/>
    <property type="match status" value="1"/>
</dbReference>
<evidence type="ECO:0000313" key="9">
    <source>
        <dbReference type="RefSeq" id="XP_033801523.1"/>
    </source>
</evidence>
<dbReference type="GeneID" id="117360950"/>